<dbReference type="InterPro" id="IPR043702">
    <property type="entry name" value="Lipid_II_synth_GatD"/>
</dbReference>
<dbReference type="Gene3D" id="3.40.50.880">
    <property type="match status" value="1"/>
</dbReference>
<evidence type="ECO:0000256" key="2">
    <source>
        <dbReference type="HAMAP-Rule" id="MF_02213"/>
    </source>
</evidence>
<comment type="caution">
    <text evidence="5">The sequence shown here is derived from an EMBL/GenBank/DDBJ whole genome shotgun (WGS) entry which is preliminary data.</text>
</comment>
<feature type="active site" evidence="2">
    <location>
        <position position="203"/>
    </location>
</feature>
<comment type="pathway">
    <text evidence="2">Cell wall biogenesis; peptidoglycan biosynthesis.</text>
</comment>
<comment type="function">
    <text evidence="2">The lipid II isoglutaminyl synthase complex catalyzes the formation of alpha-D-isoglutamine in the cell wall lipid II stem peptide. The GatD subunit catalyzes the hydrolysis of glutamine to glutamate and ammonia. The resulting ammonia molecule is channeled to the active site of MurT.</text>
</comment>
<protein>
    <recommendedName>
        <fullName evidence="2">Lipid II isoglutaminyl synthase (glutamine-hydrolyzing) subunit GatD</fullName>
        <ecNumber evidence="2">6.3.5.13</ecNumber>
    </recommendedName>
    <alternativeName>
        <fullName evidence="2">Lipid II isoglutaminyl synthase glutaminase subunit</fullName>
        <ecNumber evidence="2">3.5.1.2</ecNumber>
    </alternativeName>
</protein>
<dbReference type="Proteomes" id="UP001199469">
    <property type="component" value="Unassembled WGS sequence"/>
</dbReference>
<evidence type="ECO:0000256" key="1">
    <source>
        <dbReference type="ARBA" id="ARBA00022962"/>
    </source>
</evidence>
<evidence type="ECO:0000256" key="3">
    <source>
        <dbReference type="SAM" id="MobiDB-lite"/>
    </source>
</evidence>
<dbReference type="Pfam" id="PF07685">
    <property type="entry name" value="GATase_3"/>
    <property type="match status" value="1"/>
</dbReference>
<dbReference type="HAMAP" id="MF_02213">
    <property type="entry name" value="Lipid_II_synth_GatD"/>
    <property type="match status" value="1"/>
</dbReference>
<feature type="region of interest" description="Disordered" evidence="3">
    <location>
        <begin position="170"/>
        <end position="189"/>
    </location>
</feature>
<accession>A0ABS8PBA9</accession>
<feature type="domain" description="CobB/CobQ-like glutamine amidotransferase" evidence="4">
    <location>
        <begin position="9"/>
        <end position="210"/>
    </location>
</feature>
<feature type="binding site" evidence="2">
    <location>
        <position position="129"/>
    </location>
    <ligand>
        <name>substrate</name>
    </ligand>
</feature>
<dbReference type="RefSeq" id="WP_230736011.1">
    <property type="nucleotide sequence ID" value="NZ_JAJNDB010000003.1"/>
</dbReference>
<keyword evidence="2" id="KW-0573">Peptidoglycan synthesis</keyword>
<name>A0ABS8PBA9_9PSEU</name>
<reference evidence="5 6" key="1">
    <citation type="submission" date="2021-11" db="EMBL/GenBank/DDBJ databases">
        <title>Draft genome sequence of Actinomycetospora sp. SF1 isolated from the rhizosphere soil.</title>
        <authorList>
            <person name="Duangmal K."/>
            <person name="Chantavorakit T."/>
        </authorList>
    </citation>
    <scope>NUCLEOTIDE SEQUENCE [LARGE SCALE GENOMIC DNA]</scope>
    <source>
        <strain evidence="5 6">TBRC 5722</strain>
    </source>
</reference>
<dbReference type="PANTHER" id="PTHR21343:SF9">
    <property type="entry name" value="LIPID II ISOGLUTAMINYL SYNTHASE (GLUTAMINE-HYDROLYZING) SUBUNIT GATD"/>
    <property type="match status" value="1"/>
</dbReference>
<dbReference type="EC" id="6.3.5.13" evidence="2"/>
<comment type="catalytic activity">
    <reaction evidence="2">
        <text>L-glutamine + H2O = L-glutamate + NH4(+)</text>
        <dbReference type="Rhea" id="RHEA:15889"/>
        <dbReference type="ChEBI" id="CHEBI:15377"/>
        <dbReference type="ChEBI" id="CHEBI:28938"/>
        <dbReference type="ChEBI" id="CHEBI:29985"/>
        <dbReference type="ChEBI" id="CHEBI:58359"/>
        <dbReference type="EC" id="3.5.1.2"/>
    </reaction>
</comment>
<dbReference type="PANTHER" id="PTHR21343">
    <property type="entry name" value="DETHIOBIOTIN SYNTHETASE"/>
    <property type="match status" value="1"/>
</dbReference>
<gene>
    <name evidence="2" type="primary">gatD</name>
    <name evidence="5" type="ORF">LQ327_17685</name>
</gene>
<dbReference type="CDD" id="cd01750">
    <property type="entry name" value="GATase1_CobQ"/>
    <property type="match status" value="1"/>
</dbReference>
<comment type="catalytic activity">
    <reaction evidence="2">
        <text>beta-D-GlcNAc-(1-&gt;4)-Mur2Ac(oyl-L-Ala-gamma-D-Glu-L-Lys-D-Ala-D-Ala)-di-trans,octa-cis-undecaprenyl diphosphate + L-glutamine + ATP + H2O = beta-D-GlcNAc-(1-&gt;4)-Mur2Ac(oyl-L-Ala-D-isoglutaminyl-L-Lys-D-Ala-D-Ala)-di-trans,octa-cis-undecaprenyl diphosphate + L-glutamate + ADP + phosphate + H(+)</text>
        <dbReference type="Rhea" id="RHEA:57928"/>
        <dbReference type="ChEBI" id="CHEBI:15377"/>
        <dbReference type="ChEBI" id="CHEBI:15378"/>
        <dbReference type="ChEBI" id="CHEBI:29985"/>
        <dbReference type="ChEBI" id="CHEBI:30616"/>
        <dbReference type="ChEBI" id="CHEBI:43474"/>
        <dbReference type="ChEBI" id="CHEBI:58359"/>
        <dbReference type="ChEBI" id="CHEBI:60033"/>
        <dbReference type="ChEBI" id="CHEBI:62233"/>
        <dbReference type="ChEBI" id="CHEBI:456216"/>
        <dbReference type="EC" id="6.3.5.13"/>
    </reaction>
</comment>
<comment type="similarity">
    <text evidence="2">Belongs to the CobB/CobQ family. GatD subfamily.</text>
</comment>
<dbReference type="InterPro" id="IPR029062">
    <property type="entry name" value="Class_I_gatase-like"/>
</dbReference>
<keyword evidence="2" id="KW-0961">Cell wall biogenesis/degradation</keyword>
<dbReference type="SUPFAM" id="SSF52317">
    <property type="entry name" value="Class I glutamine amidotransferase-like"/>
    <property type="match status" value="1"/>
</dbReference>
<dbReference type="InterPro" id="IPR011698">
    <property type="entry name" value="GATase_3"/>
</dbReference>
<proteinExistence type="inferred from homology"/>
<keyword evidence="1 2" id="KW-0315">Glutamine amidotransferase</keyword>
<keyword evidence="2" id="KW-0378">Hydrolase</keyword>
<evidence type="ECO:0000313" key="5">
    <source>
        <dbReference type="EMBL" id="MCD2195202.1"/>
    </source>
</evidence>
<keyword evidence="6" id="KW-1185">Reference proteome</keyword>
<evidence type="ECO:0000313" key="6">
    <source>
        <dbReference type="Proteomes" id="UP001199469"/>
    </source>
</evidence>
<feature type="active site" description="Nucleophile" evidence="2">
    <location>
        <position position="95"/>
    </location>
</feature>
<keyword evidence="2" id="KW-0436">Ligase</keyword>
<sequence length="246" mass="25166">MRAHGSVAIAVLLPDVLGTYSDAGNAVVLAQRLRWRGVAAEIVDVTAGTVPPTGCDLYVIGGGEDTAEYVAADWLARHDGLRTALAERAVSLAVCAGLQIFGRVMTDRAGVEHAGLGLLDLVSSPGARRTVGESVSVSTLPGVGRVTGFHNHGGVTLLGPDALPFAHTERGPGNHPGTRVEGAVSRPTADAATGPGIVATYLHGPVLARNPALADHLLARALGAPLPPLDPDRLPDMAALRATYLG</sequence>
<keyword evidence="2" id="KW-0133">Cell shape</keyword>
<organism evidence="5 6">
    <name type="scientific">Actinomycetospora endophytica</name>
    <dbReference type="NCBI Taxonomy" id="2291215"/>
    <lineage>
        <taxon>Bacteria</taxon>
        <taxon>Bacillati</taxon>
        <taxon>Actinomycetota</taxon>
        <taxon>Actinomycetes</taxon>
        <taxon>Pseudonocardiales</taxon>
        <taxon>Pseudonocardiaceae</taxon>
        <taxon>Actinomycetospora</taxon>
    </lineage>
</organism>
<dbReference type="EC" id="3.5.1.2" evidence="2"/>
<dbReference type="PROSITE" id="PS51274">
    <property type="entry name" value="GATASE_COBBQ"/>
    <property type="match status" value="1"/>
</dbReference>
<dbReference type="EMBL" id="JAJNDB010000003">
    <property type="protein sequence ID" value="MCD2195202.1"/>
    <property type="molecule type" value="Genomic_DNA"/>
</dbReference>
<comment type="subunit">
    <text evidence="2">Forms a heterodimer with MurT.</text>
</comment>
<evidence type="ECO:0000259" key="4">
    <source>
        <dbReference type="Pfam" id="PF07685"/>
    </source>
</evidence>
<dbReference type="InterPro" id="IPR033949">
    <property type="entry name" value="CobQ_GATase1"/>
</dbReference>